<dbReference type="SMART" id="SM00220">
    <property type="entry name" value="S_TKc"/>
    <property type="match status" value="1"/>
</dbReference>
<evidence type="ECO:0000313" key="7">
    <source>
        <dbReference type="Proteomes" id="UP001221686"/>
    </source>
</evidence>
<feature type="region of interest" description="Disordered" evidence="3">
    <location>
        <begin position="257"/>
        <end position="299"/>
    </location>
</feature>
<dbReference type="InterPro" id="IPR011009">
    <property type="entry name" value="Kinase-like_dom_sf"/>
</dbReference>
<feature type="compositionally biased region" description="Pro residues" evidence="3">
    <location>
        <begin position="500"/>
        <end position="522"/>
    </location>
</feature>
<feature type="region of interest" description="Disordered" evidence="3">
    <location>
        <begin position="376"/>
        <end position="411"/>
    </location>
</feature>
<dbReference type="PROSITE" id="PS50011">
    <property type="entry name" value="PROTEIN_KINASE_DOM"/>
    <property type="match status" value="1"/>
</dbReference>
<evidence type="ECO:0000256" key="2">
    <source>
        <dbReference type="ARBA" id="ARBA00022840"/>
    </source>
</evidence>
<sequence>MSTSFSPQIGERFAGRYELKSPLRSEGAVRAFLALDHHAGLDVALLLLDPTCAHPNAWAAFARIVAAATASKIAGLVLPQGVASTPPAPPFCLAEPRVFRGFDKLRDQGPMPWRRALMLGERTAEILHAAHAATGVAHRILTPSRCTLTIRDDVRVIDFGVAELELGSPDEAGYRAPEQRQGGGDSRSDAYTLAVILTELITNQKSAGQTPPRLRSLAAVPQPVDDFMARALSQDPAQRPDLAAMRAGLRELLSAAEATTAAAPRPKPRRDFSSLSIRSAPPGARAAPSVMPSTKPGPAVGVGPGLANVASQPVRPSLPSIAKAAAPRMSSAEVSFQAPAAFKTELLPPAPPTAAPAAFKTELLPPVSSTPAPALTDRTEIFPPVSSTPAPPLTDRTEIFPPVSSTPSPPLTVRTELLPPVLRLTPVNGERTEVVRADIAIVREEQAAPEKSLRGSFALAQAKASAAVLVASPGAAAGADPPTENIADPLPPVDTTLLLPPEPARPVPAVEPPAFDPLPPEPQARSTAEVRPPADRVQATPSARSPTIAKPVKSSFKSTWMWIGALCLAGLVLAALWLLIT</sequence>
<dbReference type="PANTHER" id="PTHR44329">
    <property type="entry name" value="SERINE/THREONINE-PROTEIN KINASE TNNI3K-RELATED"/>
    <property type="match status" value="1"/>
</dbReference>
<dbReference type="Proteomes" id="UP001221686">
    <property type="component" value="Unassembled WGS sequence"/>
</dbReference>
<gene>
    <name evidence="6" type="ORF">POL25_07290</name>
</gene>
<keyword evidence="4" id="KW-0472">Membrane</keyword>
<keyword evidence="1" id="KW-0547">Nucleotide-binding</keyword>
<evidence type="ECO:0000259" key="5">
    <source>
        <dbReference type="PROSITE" id="PS50011"/>
    </source>
</evidence>
<dbReference type="SUPFAM" id="SSF56112">
    <property type="entry name" value="Protein kinase-like (PK-like)"/>
    <property type="match status" value="1"/>
</dbReference>
<evidence type="ECO:0000256" key="4">
    <source>
        <dbReference type="SAM" id="Phobius"/>
    </source>
</evidence>
<organism evidence="6 7">
    <name type="scientific">Nannocystis bainbridge</name>
    <dbReference type="NCBI Taxonomy" id="2995303"/>
    <lineage>
        <taxon>Bacteria</taxon>
        <taxon>Pseudomonadati</taxon>
        <taxon>Myxococcota</taxon>
        <taxon>Polyangia</taxon>
        <taxon>Nannocystales</taxon>
        <taxon>Nannocystaceae</taxon>
        <taxon>Nannocystis</taxon>
    </lineage>
</organism>
<keyword evidence="2" id="KW-0067">ATP-binding</keyword>
<name>A0ABT5DSY3_9BACT</name>
<accession>A0ABT5DSY3</accession>
<protein>
    <recommendedName>
        <fullName evidence="5">Protein kinase domain-containing protein</fullName>
    </recommendedName>
</protein>
<keyword evidence="7" id="KW-1185">Reference proteome</keyword>
<evidence type="ECO:0000256" key="1">
    <source>
        <dbReference type="ARBA" id="ARBA00022741"/>
    </source>
</evidence>
<dbReference type="InterPro" id="IPR051681">
    <property type="entry name" value="Ser/Thr_Kinases-Pseudokinases"/>
</dbReference>
<feature type="domain" description="Protein kinase" evidence="5">
    <location>
        <begin position="1"/>
        <end position="253"/>
    </location>
</feature>
<feature type="transmembrane region" description="Helical" evidence="4">
    <location>
        <begin position="560"/>
        <end position="580"/>
    </location>
</feature>
<dbReference type="RefSeq" id="WP_272085180.1">
    <property type="nucleotide sequence ID" value="NZ_JAQNDL010000001.1"/>
</dbReference>
<comment type="caution">
    <text evidence="6">The sequence shown here is derived from an EMBL/GenBank/DDBJ whole genome shotgun (WGS) entry which is preliminary data.</text>
</comment>
<evidence type="ECO:0000313" key="6">
    <source>
        <dbReference type="EMBL" id="MDC0716689.1"/>
    </source>
</evidence>
<feature type="compositionally biased region" description="Low complexity" evidence="3">
    <location>
        <begin position="278"/>
        <end position="289"/>
    </location>
</feature>
<dbReference type="EMBL" id="JAQNDL010000001">
    <property type="protein sequence ID" value="MDC0716689.1"/>
    <property type="molecule type" value="Genomic_DNA"/>
</dbReference>
<proteinExistence type="predicted"/>
<feature type="region of interest" description="Disordered" evidence="3">
    <location>
        <begin position="500"/>
        <end position="548"/>
    </location>
</feature>
<dbReference type="PANTHER" id="PTHR44329:SF298">
    <property type="entry name" value="MIXED LINEAGE KINASE DOMAIN-LIKE PROTEIN"/>
    <property type="match status" value="1"/>
</dbReference>
<reference evidence="6 7" key="1">
    <citation type="submission" date="2022-11" db="EMBL/GenBank/DDBJ databases">
        <title>Minimal conservation of predation-associated metabolite biosynthetic gene clusters underscores biosynthetic potential of Myxococcota including descriptions for ten novel species: Archangium lansinium sp. nov., Myxococcus landrumus sp. nov., Nannocystis bai.</title>
        <authorList>
            <person name="Ahearne A."/>
            <person name="Stevens C."/>
            <person name="Dowd S."/>
        </authorList>
    </citation>
    <scope>NUCLEOTIDE SEQUENCE [LARGE SCALE GENOMIC DNA]</scope>
    <source>
        <strain evidence="6 7">BB15-2</strain>
    </source>
</reference>
<keyword evidence="4" id="KW-0812">Transmembrane</keyword>
<dbReference type="InterPro" id="IPR000719">
    <property type="entry name" value="Prot_kinase_dom"/>
</dbReference>
<dbReference type="Gene3D" id="1.10.510.10">
    <property type="entry name" value="Transferase(Phosphotransferase) domain 1"/>
    <property type="match status" value="1"/>
</dbReference>
<keyword evidence="4" id="KW-1133">Transmembrane helix</keyword>
<evidence type="ECO:0000256" key="3">
    <source>
        <dbReference type="SAM" id="MobiDB-lite"/>
    </source>
</evidence>